<dbReference type="SUPFAM" id="SSF50630">
    <property type="entry name" value="Acid proteases"/>
    <property type="match status" value="1"/>
</dbReference>
<dbReference type="EMBL" id="JABANP010000023">
    <property type="protein sequence ID" value="KAF4695176.1"/>
    <property type="molecule type" value="Genomic_DNA"/>
</dbReference>
<dbReference type="Proteomes" id="UP000541610">
    <property type="component" value="Unassembled WGS sequence"/>
</dbReference>
<feature type="compositionally biased region" description="Polar residues" evidence="1">
    <location>
        <begin position="180"/>
        <end position="192"/>
    </location>
</feature>
<sequence>MIRNLLDGDSTSHPLWPLRVLDSYGNLLMRQQKSVDVGSKHTLTAALVDTGASALDVSDAEFKSIVNITVEAMQRDNQEMLTHNTKKLIWEDPDTGINMIRKEAVPYLPTLAYYVGKPPQRTEIRIQPKYFLSECDINSCHLDVSPSPDGIICLGHPLFRAYDVKFDVSNYSVYFSPHRSSSGSVGQPQQDTQSGGQLSLVGQQLNE</sequence>
<evidence type="ECO:0000313" key="3">
    <source>
        <dbReference type="Proteomes" id="UP000541610"/>
    </source>
</evidence>
<feature type="compositionally biased region" description="Low complexity" evidence="1">
    <location>
        <begin position="193"/>
        <end position="207"/>
    </location>
</feature>
<name>A0A7J6PHH9_PEROL</name>
<dbReference type="Gene3D" id="2.40.70.10">
    <property type="entry name" value="Acid Proteases"/>
    <property type="match status" value="1"/>
</dbReference>
<evidence type="ECO:0000313" key="2">
    <source>
        <dbReference type="EMBL" id="KAF4695176.1"/>
    </source>
</evidence>
<proteinExistence type="predicted"/>
<feature type="region of interest" description="Disordered" evidence="1">
    <location>
        <begin position="180"/>
        <end position="207"/>
    </location>
</feature>
<dbReference type="InterPro" id="IPR021109">
    <property type="entry name" value="Peptidase_aspartic_dom_sf"/>
</dbReference>
<protein>
    <submittedName>
        <fullName evidence="2">Uncharacterized protein</fullName>
    </submittedName>
</protein>
<gene>
    <name evidence="2" type="ORF">FOZ60_005499</name>
</gene>
<organism evidence="2 3">
    <name type="scientific">Perkinsus olseni</name>
    <name type="common">Perkinsus atlanticus</name>
    <dbReference type="NCBI Taxonomy" id="32597"/>
    <lineage>
        <taxon>Eukaryota</taxon>
        <taxon>Sar</taxon>
        <taxon>Alveolata</taxon>
        <taxon>Perkinsozoa</taxon>
        <taxon>Perkinsea</taxon>
        <taxon>Perkinsida</taxon>
        <taxon>Perkinsidae</taxon>
        <taxon>Perkinsus</taxon>
    </lineage>
</organism>
<reference evidence="2 3" key="1">
    <citation type="submission" date="2020-04" db="EMBL/GenBank/DDBJ databases">
        <title>Perkinsus olseni comparative genomics.</title>
        <authorList>
            <person name="Bogema D.R."/>
        </authorList>
    </citation>
    <scope>NUCLEOTIDE SEQUENCE [LARGE SCALE GENOMIC DNA]</scope>
    <source>
        <strain evidence="2">00978-12</strain>
    </source>
</reference>
<accession>A0A7J6PHH9</accession>
<comment type="caution">
    <text evidence="2">The sequence shown here is derived from an EMBL/GenBank/DDBJ whole genome shotgun (WGS) entry which is preliminary data.</text>
</comment>
<dbReference type="AlphaFoldDB" id="A0A7J6PHH9"/>
<evidence type="ECO:0000256" key="1">
    <source>
        <dbReference type="SAM" id="MobiDB-lite"/>
    </source>
</evidence>